<accession>A0A0A3J3V0</accession>
<dbReference type="AlphaFoldDB" id="A0A0A3J3V0"/>
<feature type="transmembrane region" description="Helical" evidence="1">
    <location>
        <begin position="124"/>
        <end position="147"/>
    </location>
</feature>
<dbReference type="Proteomes" id="UP000030595">
    <property type="component" value="Unassembled WGS sequence"/>
</dbReference>
<dbReference type="EMBL" id="JPVQ01000020">
    <property type="protein sequence ID" value="KGR90370.1"/>
    <property type="molecule type" value="Genomic_DNA"/>
</dbReference>
<feature type="transmembrane region" description="Helical" evidence="1">
    <location>
        <begin position="199"/>
        <end position="216"/>
    </location>
</feature>
<dbReference type="InterPro" id="IPR009214">
    <property type="entry name" value="DUF1129"/>
</dbReference>
<dbReference type="eggNOG" id="COG4858">
    <property type="taxonomic scope" value="Bacteria"/>
</dbReference>
<keyword evidence="1" id="KW-1133">Transmembrane helix</keyword>
<dbReference type="PANTHER" id="PTHR41307">
    <property type="entry name" value="MEMBRANE PROTEIN-RELATED"/>
    <property type="match status" value="1"/>
</dbReference>
<keyword evidence="3" id="KW-1185">Reference proteome</keyword>
<comment type="caution">
    <text evidence="2">The sequence shown here is derived from an EMBL/GenBank/DDBJ whole genome shotgun (WGS) entry which is preliminary data.</text>
</comment>
<feature type="transmembrane region" description="Helical" evidence="1">
    <location>
        <begin position="167"/>
        <end position="187"/>
    </location>
</feature>
<dbReference type="PANTHER" id="PTHR41307:SF1">
    <property type="entry name" value="MEMBRANE PROTEIN"/>
    <property type="match status" value="1"/>
</dbReference>
<name>A0A0A3J3V0_9BACL</name>
<dbReference type="SUPFAM" id="SSF158560">
    <property type="entry name" value="BH3980-like"/>
    <property type="match status" value="1"/>
</dbReference>
<feature type="transmembrane region" description="Helical" evidence="1">
    <location>
        <begin position="96"/>
        <end position="118"/>
    </location>
</feature>
<reference evidence="2 3" key="1">
    <citation type="submission" date="2014-02" db="EMBL/GenBank/DDBJ databases">
        <title>Draft genome sequence of Lysinibacillus massiliensis CCUG 49529.</title>
        <authorList>
            <person name="Zhang F."/>
            <person name="Wang G."/>
            <person name="Zhang L."/>
        </authorList>
    </citation>
    <scope>NUCLEOTIDE SEQUENCE [LARGE SCALE GENOMIC DNA]</scope>
    <source>
        <strain evidence="2 3">CCUG 49529</strain>
    </source>
</reference>
<evidence type="ECO:0000313" key="3">
    <source>
        <dbReference type="Proteomes" id="UP000030595"/>
    </source>
</evidence>
<dbReference type="Pfam" id="PF06570">
    <property type="entry name" value="DUF1129"/>
    <property type="match status" value="1"/>
</dbReference>
<gene>
    <name evidence="2" type="ORF">CD30_11825</name>
</gene>
<dbReference type="OrthoDB" id="1655249at2"/>
<proteinExistence type="predicted"/>
<keyword evidence="1" id="KW-0472">Membrane</keyword>
<protein>
    <recommendedName>
        <fullName evidence="4">DUF1129 domain-containing protein</fullName>
    </recommendedName>
</protein>
<keyword evidence="1" id="KW-0812">Transmembrane</keyword>
<evidence type="ECO:0000256" key="1">
    <source>
        <dbReference type="SAM" id="Phobius"/>
    </source>
</evidence>
<organism evidence="2 3">
    <name type="scientific">Ureibacillus massiliensis 4400831 = CIP 108448 = CCUG 49529</name>
    <dbReference type="NCBI Taxonomy" id="1211035"/>
    <lineage>
        <taxon>Bacteria</taxon>
        <taxon>Bacillati</taxon>
        <taxon>Bacillota</taxon>
        <taxon>Bacilli</taxon>
        <taxon>Bacillales</taxon>
        <taxon>Caryophanaceae</taxon>
        <taxon>Ureibacillus</taxon>
    </lineage>
</organism>
<evidence type="ECO:0008006" key="4">
    <source>
        <dbReference type="Google" id="ProtNLM"/>
    </source>
</evidence>
<sequence>MRISVKQLIDLNNKKRQLLTSENEKYYSNLLVYIRSSGFKNEKAMEEKLLEILKQLIEGQNEGERAEDLVRKSAKDLAEDIVQSIPEASFKEKMEFGLEIGLTLFGWFLVIWGIVPLIKNENPIVYLGSFSVSLALLLVSLSFILFLIMGVLKKSAFENNGNSNKTIITFGVIVGLLFVGSILVQLVVPPFGIAFEVTYFTPIGLGSFFLLASYILKKSRESK</sequence>
<dbReference type="RefSeq" id="WP_036176994.1">
    <property type="nucleotide sequence ID" value="NZ_AVCZ01000020.1"/>
</dbReference>
<evidence type="ECO:0000313" key="2">
    <source>
        <dbReference type="EMBL" id="KGR90370.1"/>
    </source>
</evidence>